<dbReference type="InterPro" id="IPR050595">
    <property type="entry name" value="Bact_response_regulator"/>
</dbReference>
<proteinExistence type="predicted"/>
<dbReference type="InterPro" id="IPR011006">
    <property type="entry name" value="CheY-like_superfamily"/>
</dbReference>
<feature type="modified residue" description="4-aspartylphosphate" evidence="2">
    <location>
        <position position="56"/>
    </location>
</feature>
<dbReference type="SUPFAM" id="SSF52172">
    <property type="entry name" value="CheY-like"/>
    <property type="match status" value="1"/>
</dbReference>
<feature type="domain" description="Response regulatory" evidence="3">
    <location>
        <begin position="7"/>
        <end position="123"/>
    </location>
</feature>
<keyword evidence="5" id="KW-1185">Reference proteome</keyword>
<keyword evidence="1 2" id="KW-0597">Phosphoprotein</keyword>
<dbReference type="PANTHER" id="PTHR44591:SF3">
    <property type="entry name" value="RESPONSE REGULATORY DOMAIN-CONTAINING PROTEIN"/>
    <property type="match status" value="1"/>
</dbReference>
<comment type="caution">
    <text evidence="4">The sequence shown here is derived from an EMBL/GenBank/DDBJ whole genome shotgun (WGS) entry which is preliminary data.</text>
</comment>
<dbReference type="GO" id="GO:0000160">
    <property type="term" value="P:phosphorelay signal transduction system"/>
    <property type="evidence" value="ECO:0007669"/>
    <property type="project" value="InterPro"/>
</dbReference>
<dbReference type="PANTHER" id="PTHR44591">
    <property type="entry name" value="STRESS RESPONSE REGULATOR PROTEIN 1"/>
    <property type="match status" value="1"/>
</dbReference>
<sequence>MSGSDIKILIVDDSPTEVEILVELLSGEYEVTAAMSGTEAMALVNLGFDPNVILLDVNMTGVDGYETCRMLKEDPATVNSEVVFISGNDSVEEIMKGYEVGASDYLSKPIQPRELMSKLQVLAVQIQKRSHAMEDVSSAREEAQSARDMAMSAIIDAGEQAAVIDFIRQCGQATTVSGLGSLLIDAVEAYGLEASLRLMMSGKAEYMSSDDLMTPLELEILQKSQNVSRLYQSGSKLIANYPGVVAMIKNLPMEDEERCGRLRDHLAIIVESASNQLKAINLSEDVSALLVDFNNSLDRVQIQQTACKKGSVQLLDALSGEIQKTFNDFGLSEAQESELMGTISQYAERILANYSEGIGLDDEMKNVSDGLRIIADKLVPKSEDIEFDV</sequence>
<evidence type="ECO:0000313" key="4">
    <source>
        <dbReference type="EMBL" id="GAA4959770.1"/>
    </source>
</evidence>
<organism evidence="4 5">
    <name type="scientific">Halioxenophilus aromaticivorans</name>
    <dbReference type="NCBI Taxonomy" id="1306992"/>
    <lineage>
        <taxon>Bacteria</taxon>
        <taxon>Pseudomonadati</taxon>
        <taxon>Pseudomonadota</taxon>
        <taxon>Gammaproteobacteria</taxon>
        <taxon>Alteromonadales</taxon>
        <taxon>Alteromonadaceae</taxon>
        <taxon>Halioxenophilus</taxon>
    </lineage>
</organism>
<dbReference type="SMART" id="SM00448">
    <property type="entry name" value="REC"/>
    <property type="match status" value="1"/>
</dbReference>
<evidence type="ECO:0000313" key="5">
    <source>
        <dbReference type="Proteomes" id="UP001409585"/>
    </source>
</evidence>
<accession>A0AAV3U9S9</accession>
<dbReference type="EMBL" id="BAABLX010000078">
    <property type="protein sequence ID" value="GAA4959770.1"/>
    <property type="molecule type" value="Genomic_DNA"/>
</dbReference>
<dbReference type="InterPro" id="IPR001789">
    <property type="entry name" value="Sig_transdc_resp-reg_receiver"/>
</dbReference>
<dbReference type="Gene3D" id="3.40.50.2300">
    <property type="match status" value="1"/>
</dbReference>
<evidence type="ECO:0000256" key="2">
    <source>
        <dbReference type="PROSITE-ProRule" id="PRU00169"/>
    </source>
</evidence>
<name>A0AAV3U9S9_9ALTE</name>
<protein>
    <recommendedName>
        <fullName evidence="3">Response regulatory domain-containing protein</fullName>
    </recommendedName>
</protein>
<reference evidence="5" key="1">
    <citation type="journal article" date="2019" name="Int. J. Syst. Evol. Microbiol.">
        <title>The Global Catalogue of Microorganisms (GCM) 10K type strain sequencing project: providing services to taxonomists for standard genome sequencing and annotation.</title>
        <authorList>
            <consortium name="The Broad Institute Genomics Platform"/>
            <consortium name="The Broad Institute Genome Sequencing Center for Infectious Disease"/>
            <person name="Wu L."/>
            <person name="Ma J."/>
        </authorList>
    </citation>
    <scope>NUCLEOTIDE SEQUENCE [LARGE SCALE GENOMIC DNA]</scope>
    <source>
        <strain evidence="5">JCM 19134</strain>
    </source>
</reference>
<dbReference type="AlphaFoldDB" id="A0AAV3U9S9"/>
<gene>
    <name evidence="4" type="ORF">GCM10025791_46160</name>
</gene>
<dbReference type="Proteomes" id="UP001409585">
    <property type="component" value="Unassembled WGS sequence"/>
</dbReference>
<evidence type="ECO:0000256" key="1">
    <source>
        <dbReference type="ARBA" id="ARBA00022553"/>
    </source>
</evidence>
<dbReference type="PROSITE" id="PS50110">
    <property type="entry name" value="RESPONSE_REGULATORY"/>
    <property type="match status" value="1"/>
</dbReference>
<evidence type="ECO:0000259" key="3">
    <source>
        <dbReference type="PROSITE" id="PS50110"/>
    </source>
</evidence>
<dbReference type="Pfam" id="PF00072">
    <property type="entry name" value="Response_reg"/>
    <property type="match status" value="1"/>
</dbReference>